<dbReference type="InterPro" id="IPR013538">
    <property type="entry name" value="ASHA1/2-like_C"/>
</dbReference>
<feature type="domain" description="Activator of Hsp90 ATPase homologue 1/2-like C-terminal" evidence="2">
    <location>
        <begin position="16"/>
        <end position="145"/>
    </location>
</feature>
<dbReference type="Proteomes" id="UP000596977">
    <property type="component" value="Unassembled WGS sequence"/>
</dbReference>
<reference evidence="3 4" key="1">
    <citation type="journal article" date="2014" name="Int. J. Syst. Evol. Microbiol.">
        <title>Complete genome sequence of Corynebacterium casei LMG S-19264T (=DSM 44701T), isolated from a smear-ripened cheese.</title>
        <authorList>
            <consortium name="US DOE Joint Genome Institute (JGI-PGF)"/>
            <person name="Walter F."/>
            <person name="Albersmeier A."/>
            <person name="Kalinowski J."/>
            <person name="Ruckert C."/>
        </authorList>
    </citation>
    <scope>NUCLEOTIDE SEQUENCE [LARGE SCALE GENOMIC DNA]</scope>
    <source>
        <strain evidence="3 4">CGMCC 1.15896</strain>
    </source>
</reference>
<comment type="caution">
    <text evidence="3">The sequence shown here is derived from an EMBL/GenBank/DDBJ whole genome shotgun (WGS) entry which is preliminary data.</text>
</comment>
<dbReference type="Gene3D" id="3.30.530.20">
    <property type="match status" value="1"/>
</dbReference>
<comment type="similarity">
    <text evidence="1">Belongs to the AHA1 family.</text>
</comment>
<dbReference type="AlphaFoldDB" id="A0A916RCF4"/>
<dbReference type="SUPFAM" id="SSF55961">
    <property type="entry name" value="Bet v1-like"/>
    <property type="match status" value="1"/>
</dbReference>
<dbReference type="CDD" id="cd07814">
    <property type="entry name" value="SRPBCC_CalC_Aha1-like"/>
    <property type="match status" value="1"/>
</dbReference>
<organism evidence="3 4">
    <name type="scientific">Pelagibacterium lentulum</name>
    <dbReference type="NCBI Taxonomy" id="2029865"/>
    <lineage>
        <taxon>Bacteria</taxon>
        <taxon>Pseudomonadati</taxon>
        <taxon>Pseudomonadota</taxon>
        <taxon>Alphaproteobacteria</taxon>
        <taxon>Hyphomicrobiales</taxon>
        <taxon>Devosiaceae</taxon>
        <taxon>Pelagibacterium</taxon>
    </lineage>
</organism>
<sequence length="145" mass="16306">MSDHAETSISLTRVIDAPVEMLFAAWTDPALLEQWQAETVSFEPFEGGAFRFETADEDEPGRVHVVNGTVLKFETDRLLVERWSYSEDDGTTDDSVLTVTFRAIDDERTEITLIEDAPAHADPESRIFSIEAWDAALNELAELLE</sequence>
<evidence type="ECO:0000313" key="4">
    <source>
        <dbReference type="Proteomes" id="UP000596977"/>
    </source>
</evidence>
<dbReference type="OrthoDB" id="9805228at2"/>
<dbReference type="RefSeq" id="WP_127071159.1">
    <property type="nucleotide sequence ID" value="NZ_BMKB01000003.1"/>
</dbReference>
<dbReference type="EMBL" id="BMKB01000003">
    <property type="protein sequence ID" value="GGA51667.1"/>
    <property type="molecule type" value="Genomic_DNA"/>
</dbReference>
<evidence type="ECO:0000256" key="1">
    <source>
        <dbReference type="ARBA" id="ARBA00006817"/>
    </source>
</evidence>
<accession>A0A916RCF4</accession>
<keyword evidence="4" id="KW-1185">Reference proteome</keyword>
<name>A0A916RCF4_9HYPH</name>
<dbReference type="Pfam" id="PF08327">
    <property type="entry name" value="AHSA1"/>
    <property type="match status" value="1"/>
</dbReference>
<protein>
    <submittedName>
        <fullName evidence="3">Activator of HSP90 ATPase</fullName>
    </submittedName>
</protein>
<proteinExistence type="inferred from homology"/>
<dbReference type="InterPro" id="IPR023393">
    <property type="entry name" value="START-like_dom_sf"/>
</dbReference>
<gene>
    <name evidence="3" type="ORF">GCM10011499_22170</name>
</gene>
<evidence type="ECO:0000259" key="2">
    <source>
        <dbReference type="Pfam" id="PF08327"/>
    </source>
</evidence>
<evidence type="ECO:0000313" key="3">
    <source>
        <dbReference type="EMBL" id="GGA51667.1"/>
    </source>
</evidence>